<dbReference type="InterPro" id="IPR003776">
    <property type="entry name" value="YcaO-like_dom"/>
</dbReference>
<comment type="caution">
    <text evidence="2">The sequence shown here is derived from an EMBL/GenBank/DDBJ whole genome shotgun (WGS) entry which is preliminary data.</text>
</comment>
<dbReference type="Pfam" id="PF02624">
    <property type="entry name" value="YcaO"/>
    <property type="match status" value="1"/>
</dbReference>
<dbReference type="EMBL" id="JAGIOO010000001">
    <property type="protein sequence ID" value="MBP2471854.1"/>
    <property type="molecule type" value="Genomic_DNA"/>
</dbReference>
<dbReference type="GO" id="GO:0005840">
    <property type="term" value="C:ribosome"/>
    <property type="evidence" value="ECO:0007669"/>
    <property type="project" value="UniProtKB-KW"/>
</dbReference>
<organism evidence="2 3">
    <name type="scientific">Crossiella equi</name>
    <dbReference type="NCBI Taxonomy" id="130796"/>
    <lineage>
        <taxon>Bacteria</taxon>
        <taxon>Bacillati</taxon>
        <taxon>Actinomycetota</taxon>
        <taxon>Actinomycetes</taxon>
        <taxon>Pseudonocardiales</taxon>
        <taxon>Pseudonocardiaceae</taxon>
        <taxon>Crossiella</taxon>
    </lineage>
</organism>
<dbReference type="PROSITE" id="PS51664">
    <property type="entry name" value="YCAO"/>
    <property type="match status" value="1"/>
</dbReference>
<evidence type="ECO:0000313" key="3">
    <source>
        <dbReference type="Proteomes" id="UP001519363"/>
    </source>
</evidence>
<sequence>MTRLADLTWLDEVGIPCWQAVRPTARTLSVSQGKGATAEQAAISAAMESVEVWHAEHLPDGGITGTARELGDRVGYPLSALRLAPRSVVHEDLPLDWTPANRLTDGAPALVPTQALRLDSTVTGEWAPPAFEVTSNGLASGPSRAAAVLHGLYEVIERDAMASGRQDWQQLDLTRVTGLAAGLLARYRRAGIAVRAYLVPSPMGVPCVEVRATSEEFPVDFCGSAAHLDAATALCRALTEAAQSRVAAIAGTREDLLGELFGQSWTPEEPGPPGHAVLPAPVPPGPAEDLAAELADRVAAHSGYAPLVVDHTRPELGVPVVRVVCPGLSCPDDY</sequence>
<evidence type="ECO:0000259" key="1">
    <source>
        <dbReference type="PROSITE" id="PS51664"/>
    </source>
</evidence>
<dbReference type="PANTHER" id="PTHR37809:SF1">
    <property type="entry name" value="RIBOSOMAL PROTEIN S12 METHYLTHIOTRANSFERASE ACCESSORY FACTOR YCAO"/>
    <property type="match status" value="1"/>
</dbReference>
<keyword evidence="3" id="KW-1185">Reference proteome</keyword>
<keyword evidence="2" id="KW-0687">Ribonucleoprotein</keyword>
<gene>
    <name evidence="2" type="ORF">JOF53_000726</name>
</gene>
<dbReference type="Proteomes" id="UP001519363">
    <property type="component" value="Unassembled WGS sequence"/>
</dbReference>
<name>A0ABS5A5I4_9PSEU</name>
<protein>
    <submittedName>
        <fullName evidence="2">Ribosomal protein S12 methylthiotransferase accessory factor</fullName>
    </submittedName>
</protein>
<dbReference type="NCBIfam" id="TIGR00702">
    <property type="entry name" value="YcaO-type kinase domain"/>
    <property type="match status" value="1"/>
</dbReference>
<evidence type="ECO:0000313" key="2">
    <source>
        <dbReference type="EMBL" id="MBP2471854.1"/>
    </source>
</evidence>
<feature type="domain" description="YcaO" evidence="1">
    <location>
        <begin position="33"/>
        <end position="334"/>
    </location>
</feature>
<reference evidence="2 3" key="1">
    <citation type="submission" date="2021-03" db="EMBL/GenBank/DDBJ databases">
        <title>Sequencing the genomes of 1000 actinobacteria strains.</title>
        <authorList>
            <person name="Klenk H.-P."/>
        </authorList>
    </citation>
    <scope>NUCLEOTIDE SEQUENCE [LARGE SCALE GENOMIC DNA]</scope>
    <source>
        <strain evidence="2 3">DSM 44580</strain>
    </source>
</reference>
<keyword evidence="2" id="KW-0689">Ribosomal protein</keyword>
<proteinExistence type="predicted"/>
<dbReference type="Gene3D" id="3.30.1330.230">
    <property type="match status" value="1"/>
</dbReference>
<accession>A0ABS5A5I4</accession>
<dbReference type="PANTHER" id="PTHR37809">
    <property type="entry name" value="RIBOSOMAL PROTEIN S12 METHYLTHIOTRANSFERASE ACCESSORY FACTOR YCAO"/>
    <property type="match status" value="1"/>
</dbReference>